<dbReference type="Pfam" id="PF12850">
    <property type="entry name" value="Metallophos_2"/>
    <property type="match status" value="1"/>
</dbReference>
<dbReference type="GO" id="GO:0042147">
    <property type="term" value="P:retrograde transport, endosome to Golgi"/>
    <property type="evidence" value="ECO:0007669"/>
    <property type="project" value="InterPro"/>
</dbReference>
<evidence type="ECO:0000256" key="5">
    <source>
        <dbReference type="ARBA" id="ARBA00022927"/>
    </source>
</evidence>
<dbReference type="GO" id="GO:0031410">
    <property type="term" value="C:cytoplasmic vesicle"/>
    <property type="evidence" value="ECO:0007669"/>
    <property type="project" value="UniProtKB-ARBA"/>
</dbReference>
<dbReference type="InterPro" id="IPR001138">
    <property type="entry name" value="Zn2Cys6_DnaBD"/>
</dbReference>
<dbReference type="InterPro" id="IPR007219">
    <property type="entry name" value="XnlR_reg_dom"/>
</dbReference>
<dbReference type="Pfam" id="PF00172">
    <property type="entry name" value="Zn_clus"/>
    <property type="match status" value="1"/>
</dbReference>
<dbReference type="PROSITE" id="PS50048">
    <property type="entry name" value="ZN2_CY6_FUNGAL_2"/>
    <property type="match status" value="1"/>
</dbReference>
<protein>
    <recommendedName>
        <fullName evidence="2 7">Vacuolar protein sorting-associated protein 29</fullName>
    </recommendedName>
</protein>
<name>A0A9W7XEP3_9FUNG</name>
<feature type="compositionally biased region" description="Basic and acidic residues" evidence="9">
    <location>
        <begin position="96"/>
        <end position="112"/>
    </location>
</feature>
<feature type="region of interest" description="Disordered" evidence="9">
    <location>
        <begin position="1050"/>
        <end position="1097"/>
    </location>
</feature>
<dbReference type="FunFam" id="3.60.21.10:FF:000015">
    <property type="entry name" value="Vacuolar protein sorting-associated protein 29"/>
    <property type="match status" value="1"/>
</dbReference>
<feature type="compositionally biased region" description="Polar residues" evidence="9">
    <location>
        <begin position="334"/>
        <end position="353"/>
    </location>
</feature>
<evidence type="ECO:0000256" key="2">
    <source>
        <dbReference type="ARBA" id="ARBA00017767"/>
    </source>
</evidence>
<reference evidence="11" key="1">
    <citation type="submission" date="2022-07" db="EMBL/GenBank/DDBJ databases">
        <title>Phylogenomic reconstructions and comparative analyses of Kickxellomycotina fungi.</title>
        <authorList>
            <person name="Reynolds N.K."/>
            <person name="Stajich J.E."/>
            <person name="Barry K."/>
            <person name="Grigoriev I.V."/>
            <person name="Crous P."/>
            <person name="Smith M.E."/>
        </authorList>
    </citation>
    <scope>NUCLEOTIDE SEQUENCE</scope>
    <source>
        <strain evidence="11">NBRC 105413</strain>
    </source>
</reference>
<feature type="region of interest" description="Disordered" evidence="9">
    <location>
        <begin position="89"/>
        <end position="141"/>
    </location>
</feature>
<dbReference type="Proteomes" id="UP001145021">
    <property type="component" value="Unassembled WGS sequence"/>
</dbReference>
<feature type="compositionally biased region" description="Low complexity" evidence="9">
    <location>
        <begin position="24"/>
        <end position="38"/>
    </location>
</feature>
<evidence type="ECO:0000313" key="11">
    <source>
        <dbReference type="EMBL" id="KAJ1641931.1"/>
    </source>
</evidence>
<evidence type="ECO:0000256" key="9">
    <source>
        <dbReference type="SAM" id="MobiDB-lite"/>
    </source>
</evidence>
<dbReference type="SUPFAM" id="SSF56300">
    <property type="entry name" value="Metallo-dependent phosphatases"/>
    <property type="match status" value="1"/>
</dbReference>
<dbReference type="NCBIfam" id="TIGR00040">
    <property type="entry name" value="yfcE"/>
    <property type="match status" value="1"/>
</dbReference>
<dbReference type="InterPro" id="IPR028661">
    <property type="entry name" value="Vps29"/>
</dbReference>
<dbReference type="GO" id="GO:0005829">
    <property type="term" value="C:cytosol"/>
    <property type="evidence" value="ECO:0007669"/>
    <property type="project" value="GOC"/>
</dbReference>
<dbReference type="GO" id="GO:0006351">
    <property type="term" value="P:DNA-templated transcription"/>
    <property type="evidence" value="ECO:0007669"/>
    <property type="project" value="InterPro"/>
</dbReference>
<keyword evidence="6" id="KW-0539">Nucleus</keyword>
<keyword evidence="3" id="KW-0813">Transport</keyword>
<feature type="compositionally biased region" description="Polar residues" evidence="9">
    <location>
        <begin position="795"/>
        <end position="810"/>
    </location>
</feature>
<dbReference type="InterPro" id="IPR036864">
    <property type="entry name" value="Zn2-C6_fun-type_DNA-bd_sf"/>
</dbReference>
<dbReference type="EMBL" id="JANBOH010000547">
    <property type="protein sequence ID" value="KAJ1641931.1"/>
    <property type="molecule type" value="Genomic_DNA"/>
</dbReference>
<feature type="compositionally biased region" description="Basic and acidic residues" evidence="9">
    <location>
        <begin position="1062"/>
        <end position="1071"/>
    </location>
</feature>
<dbReference type="PANTHER" id="PTHR11124">
    <property type="entry name" value="VACUOLAR SORTING PROTEIN VPS29"/>
    <property type="match status" value="1"/>
</dbReference>
<dbReference type="PROSITE" id="PS00463">
    <property type="entry name" value="ZN2_CY6_FUNGAL_1"/>
    <property type="match status" value="1"/>
</dbReference>
<keyword evidence="12" id="KW-1185">Reference proteome</keyword>
<evidence type="ECO:0000256" key="4">
    <source>
        <dbReference type="ARBA" id="ARBA00022723"/>
    </source>
</evidence>
<dbReference type="GO" id="GO:0015031">
    <property type="term" value="P:protein transport"/>
    <property type="evidence" value="ECO:0007669"/>
    <property type="project" value="UniProtKB-KW"/>
</dbReference>
<dbReference type="InterPro" id="IPR029052">
    <property type="entry name" value="Metallo-depent_PP-like"/>
</dbReference>
<feature type="compositionally biased region" description="Low complexity" evidence="9">
    <location>
        <begin position="975"/>
        <end position="987"/>
    </location>
</feature>
<evidence type="ECO:0000256" key="3">
    <source>
        <dbReference type="ARBA" id="ARBA00022448"/>
    </source>
</evidence>
<feature type="compositionally biased region" description="Acidic residues" evidence="9">
    <location>
        <begin position="129"/>
        <end position="138"/>
    </location>
</feature>
<dbReference type="SMART" id="SM00066">
    <property type="entry name" value="GAL4"/>
    <property type="match status" value="1"/>
</dbReference>
<evidence type="ECO:0000256" key="8">
    <source>
        <dbReference type="SAM" id="Coils"/>
    </source>
</evidence>
<proteinExistence type="inferred from homology"/>
<dbReference type="GO" id="GO:0003677">
    <property type="term" value="F:DNA binding"/>
    <property type="evidence" value="ECO:0007669"/>
    <property type="project" value="InterPro"/>
</dbReference>
<dbReference type="InterPro" id="IPR024654">
    <property type="entry name" value="Calcineurin-like_PHP_lpxH"/>
</dbReference>
<evidence type="ECO:0000256" key="7">
    <source>
        <dbReference type="RuleBase" id="RU362040"/>
    </source>
</evidence>
<evidence type="ECO:0000259" key="10">
    <source>
        <dbReference type="PROSITE" id="PS50048"/>
    </source>
</evidence>
<feature type="region of interest" description="Disordered" evidence="9">
    <location>
        <begin position="790"/>
        <end position="815"/>
    </location>
</feature>
<gene>
    <name evidence="11" type="primary">vps29</name>
    <name evidence="11" type="ORF">LPJ64_006166</name>
</gene>
<dbReference type="GO" id="GO:0030904">
    <property type="term" value="C:retromer complex"/>
    <property type="evidence" value="ECO:0007669"/>
    <property type="project" value="InterPro"/>
</dbReference>
<feature type="compositionally biased region" description="Low complexity" evidence="9">
    <location>
        <begin position="354"/>
        <end position="378"/>
    </location>
</feature>
<feature type="compositionally biased region" description="Low complexity" evidence="9">
    <location>
        <begin position="320"/>
        <end position="333"/>
    </location>
</feature>
<accession>A0A9W7XEP3</accession>
<evidence type="ECO:0000256" key="6">
    <source>
        <dbReference type="ARBA" id="ARBA00023242"/>
    </source>
</evidence>
<feature type="region of interest" description="Disordered" evidence="9">
    <location>
        <begin position="24"/>
        <end position="53"/>
    </location>
</feature>
<feature type="coiled-coil region" evidence="8">
    <location>
        <begin position="708"/>
        <end position="735"/>
    </location>
</feature>
<keyword evidence="5" id="KW-0653">Protein transport</keyword>
<feature type="domain" description="Zn(2)-C6 fungal-type" evidence="10">
    <location>
        <begin position="56"/>
        <end position="86"/>
    </location>
</feature>
<dbReference type="CDD" id="cd00067">
    <property type="entry name" value="GAL4"/>
    <property type="match status" value="1"/>
</dbReference>
<feature type="region of interest" description="Disordered" evidence="9">
    <location>
        <begin position="947"/>
        <end position="1017"/>
    </location>
</feature>
<dbReference type="Pfam" id="PF04082">
    <property type="entry name" value="Fungal_trans"/>
    <property type="match status" value="1"/>
</dbReference>
<keyword evidence="8" id="KW-0175">Coiled coil</keyword>
<evidence type="ECO:0000313" key="12">
    <source>
        <dbReference type="Proteomes" id="UP001145021"/>
    </source>
</evidence>
<feature type="compositionally biased region" description="Polar residues" evidence="9">
    <location>
        <begin position="284"/>
        <end position="293"/>
    </location>
</feature>
<dbReference type="CDD" id="cd12148">
    <property type="entry name" value="fungal_TF_MHR"/>
    <property type="match status" value="1"/>
</dbReference>
<dbReference type="GO" id="GO:0000981">
    <property type="term" value="F:DNA-binding transcription factor activity, RNA polymerase II-specific"/>
    <property type="evidence" value="ECO:0007669"/>
    <property type="project" value="InterPro"/>
</dbReference>
<dbReference type="Gene3D" id="4.10.240.10">
    <property type="entry name" value="Zn(2)-C6 fungal-type DNA-binding domain"/>
    <property type="match status" value="1"/>
</dbReference>
<comment type="caution">
    <text evidence="11">The sequence shown here is derived from an EMBL/GenBank/DDBJ whole genome shotgun (WGS) entry which is preliminary data.</text>
</comment>
<keyword evidence="4" id="KW-0479">Metal-binding</keyword>
<organism evidence="11 12">
    <name type="scientific">Coemansia asiatica</name>
    <dbReference type="NCBI Taxonomy" id="1052880"/>
    <lineage>
        <taxon>Eukaryota</taxon>
        <taxon>Fungi</taxon>
        <taxon>Fungi incertae sedis</taxon>
        <taxon>Zoopagomycota</taxon>
        <taxon>Kickxellomycotina</taxon>
        <taxon>Kickxellomycetes</taxon>
        <taxon>Kickxellales</taxon>
        <taxon>Kickxellaceae</taxon>
        <taxon>Coemansia</taxon>
    </lineage>
</organism>
<sequence>MPGQLSALAVGGSDFSPALMHAIQHAQPQQQHPAVPTAADPPKKDSAGPNKPIGMACRACRLRKIRCGGERPRCSYCVKKGYECVLTPHKKRGRPRKNEQRDGQQGKADGSKQRKKQQHKIADEMTSSNDDDDNDDADVNYGDGLIKAMSIPVDPEDLGQAADAGLMDGLDLDVRQLWAELTGLQGLELPPELSALVANSATQLLDANPSSIPSIGPNFNLGITLPQSIQQTVHNDQPINAGNNNNNNNGSDATMLGNSALFASNYAFPRYDPAMANAGMPPLQSASQPQFNYQQQQQQQQRTAPADHSSEISLTHVPPQQQQKTAQQSQFSQVPQIHVQQPIHSQSQSIKQSPLQLPQRLQRTESPSSSANLSANLPVGNAGDDAGVSLKKSSRARSSSSTQGSLPIQQTIDEGIRQYFVYVHPWLPILHRPTFEKQVLERTVDPILYYAVQAIASRFRDRDVAKQPPSLTQQAFRRPYKRGQRYARAAQSLLPEALKNARLSTLQAIAILALYMSVSGHWQEGAAYEKLAVQLAFIGQYHLLDEEFLLPPVTNNMGLYESGWSEHSHPARLEVLSRPGGILEHEQRRRAWWAIFQLERFNGLAMGRPPIIKPGWHWVWLPCSEALWASENPTGALAWEMGLAADFAQRRPPTSVSNCRVDLILALIMGQMIEQRTDMFRLFFPRVDRGTLFYDNLPTHSLGWSARLRRLAEVVAGLERRIRQWQAELDRYADTFSARRHANFEIMGASCQIHLYACVLQIREHLFEDLLVNEEVKSAAINATETASMGRGVPISQTRTESSSKQSTTAGDAHSASEHMFETLLGDGATTTSSRNSSVDLSFMFERQTGLPFDRSMYQRGYMARAKRPELTLGFVSDLDKLSRQCWDRSVAMADEIARLLRVHWLRPFDQTTHAGAAAGVSVGSMSGADGDLTSFISATTNAGVSATSSISGSGNGETDGPALTSSWTLGGPFSSTAAAGNSSSNNMGQKTKSEETSSGHRRQESTVSGGSSSMASLDPQIADRFKLMNPQTPYHLFIAGKVQAARLKQAVTSQTRRQKKKAEAESHMDIDEKEQEFAGSTHGVDLKNPDDSGDSPEVVGEAIRRINDIWETHALDADAKAIEARLDDIISALEYCQLFWYSLNFASHLKYLKSEATKPLLHDMTLILVLGDIHIPQRAADIPAKFRKLLVPGKIDQILCTGNLTDRATYDYLHSITPDLHISRGEFDDKTQNHPISIKVTQQNDLTIGLLNGHLSVPCNGDVDSLAGIARQMDVDVLVTGNTHRFEAYEEQGRFFINPGSVTGAWGAVEMNPVPSFVLMEVKGRQVVVYVYQLVNDEVVVDRIEYRKIVEE</sequence>
<feature type="compositionally biased region" description="Basic and acidic residues" evidence="9">
    <location>
        <begin position="992"/>
        <end position="1005"/>
    </location>
</feature>
<dbReference type="GO" id="GO:0008270">
    <property type="term" value="F:zinc ion binding"/>
    <property type="evidence" value="ECO:0007669"/>
    <property type="project" value="InterPro"/>
</dbReference>
<dbReference type="CDD" id="cd07394">
    <property type="entry name" value="MPP_Vps29"/>
    <property type="match status" value="1"/>
</dbReference>
<dbReference type="InterPro" id="IPR000979">
    <property type="entry name" value="Phosphodiesterase_MJ0936/Vps29"/>
</dbReference>
<dbReference type="Gene3D" id="3.60.21.10">
    <property type="match status" value="1"/>
</dbReference>
<dbReference type="SUPFAM" id="SSF57701">
    <property type="entry name" value="Zn2/Cys6 DNA-binding domain"/>
    <property type="match status" value="1"/>
</dbReference>
<evidence type="ECO:0000256" key="1">
    <source>
        <dbReference type="ARBA" id="ARBA00005945"/>
    </source>
</evidence>
<comment type="similarity">
    <text evidence="1 7">Belongs to the VPS29 family.</text>
</comment>
<feature type="region of interest" description="Disordered" evidence="9">
    <location>
        <begin position="278"/>
        <end position="406"/>
    </location>
</feature>